<organism evidence="2 3">
    <name type="scientific">Penicillium desertorum</name>
    <dbReference type="NCBI Taxonomy" id="1303715"/>
    <lineage>
        <taxon>Eukaryota</taxon>
        <taxon>Fungi</taxon>
        <taxon>Dikarya</taxon>
        <taxon>Ascomycota</taxon>
        <taxon>Pezizomycotina</taxon>
        <taxon>Eurotiomycetes</taxon>
        <taxon>Eurotiomycetidae</taxon>
        <taxon>Eurotiales</taxon>
        <taxon>Aspergillaceae</taxon>
        <taxon>Penicillium</taxon>
    </lineage>
</organism>
<feature type="compositionally biased region" description="Polar residues" evidence="1">
    <location>
        <begin position="192"/>
        <end position="203"/>
    </location>
</feature>
<evidence type="ECO:0000256" key="1">
    <source>
        <dbReference type="SAM" id="MobiDB-lite"/>
    </source>
</evidence>
<protein>
    <submittedName>
        <fullName evidence="2">Uncharacterized protein</fullName>
    </submittedName>
</protein>
<proteinExistence type="predicted"/>
<evidence type="ECO:0000313" key="2">
    <source>
        <dbReference type="EMBL" id="KAJ5462388.1"/>
    </source>
</evidence>
<reference evidence="2" key="2">
    <citation type="journal article" date="2023" name="IMA Fungus">
        <title>Comparative genomic study of the Penicillium genus elucidates a diverse pangenome and 15 lateral gene transfer events.</title>
        <authorList>
            <person name="Petersen C."/>
            <person name="Sorensen T."/>
            <person name="Nielsen M.R."/>
            <person name="Sondergaard T.E."/>
            <person name="Sorensen J.L."/>
            <person name="Fitzpatrick D.A."/>
            <person name="Frisvad J.C."/>
            <person name="Nielsen K.L."/>
        </authorList>
    </citation>
    <scope>NUCLEOTIDE SEQUENCE</scope>
    <source>
        <strain evidence="2">IBT 17660</strain>
    </source>
</reference>
<dbReference type="EMBL" id="JAPWDO010000007">
    <property type="protein sequence ID" value="KAJ5462388.1"/>
    <property type="molecule type" value="Genomic_DNA"/>
</dbReference>
<keyword evidence="3" id="KW-1185">Reference proteome</keyword>
<name>A0A9W9WHQ0_9EURO</name>
<comment type="caution">
    <text evidence="2">The sequence shown here is derived from an EMBL/GenBank/DDBJ whole genome shotgun (WGS) entry which is preliminary data.</text>
</comment>
<gene>
    <name evidence="2" type="ORF">N7530_010593</name>
</gene>
<sequence>MPQLITRISEDGSSGWNDGLSMRFGRRFISRRLTPEVHVDAEKNIQTLEYSESTFWFNNLHDDFLRRLRSHQRFSSIRAIYLALLALHVAYDDLRVWNRLYGPVGAIAVVILAKKSIWTMQVEVLASIIDEIQWGLSISPGRSAKNISEPAGNSGITAGRQPAGKPHRENEPQINESECSSPERRSPHSPSTLDSASYASTFEQARRNGLLNSHPSLDRPHRSPLDEAYDPTGGGQAGRAGALPRPSLV</sequence>
<dbReference type="AlphaFoldDB" id="A0A9W9WHQ0"/>
<feature type="compositionally biased region" description="Basic and acidic residues" evidence="1">
    <location>
        <begin position="216"/>
        <end position="225"/>
    </location>
</feature>
<reference evidence="2" key="1">
    <citation type="submission" date="2022-12" db="EMBL/GenBank/DDBJ databases">
        <authorList>
            <person name="Petersen C."/>
        </authorList>
    </citation>
    <scope>NUCLEOTIDE SEQUENCE</scope>
    <source>
        <strain evidence="2">IBT 17660</strain>
    </source>
</reference>
<accession>A0A9W9WHQ0</accession>
<feature type="region of interest" description="Disordered" evidence="1">
    <location>
        <begin position="145"/>
        <end position="249"/>
    </location>
</feature>
<evidence type="ECO:0000313" key="3">
    <source>
        <dbReference type="Proteomes" id="UP001147760"/>
    </source>
</evidence>
<dbReference type="Proteomes" id="UP001147760">
    <property type="component" value="Unassembled WGS sequence"/>
</dbReference>